<dbReference type="CDD" id="cd08774">
    <property type="entry name" value="14-3-3"/>
    <property type="match status" value="1"/>
</dbReference>
<protein>
    <recommendedName>
        <fullName evidence="3">14-3-3 domain-containing protein</fullName>
    </recommendedName>
</protein>
<evidence type="ECO:0000313" key="5">
    <source>
        <dbReference type="Proteomes" id="UP000230066"/>
    </source>
</evidence>
<dbReference type="Gene3D" id="1.20.190.20">
    <property type="entry name" value="14-3-3 domain"/>
    <property type="match status" value="1"/>
</dbReference>
<proteinExistence type="inferred from homology"/>
<keyword evidence="5" id="KW-1185">Reference proteome</keyword>
<dbReference type="AlphaFoldDB" id="A0A4E0RYB3"/>
<feature type="site" description="Interaction with phosphoserine on interacting protein" evidence="2">
    <location>
        <position position="56"/>
    </location>
</feature>
<feature type="domain" description="14-3-3" evidence="3">
    <location>
        <begin position="3"/>
        <end position="240"/>
    </location>
</feature>
<dbReference type="InterPro" id="IPR036815">
    <property type="entry name" value="14-3-3_dom_sf"/>
</dbReference>
<feature type="site" description="Interaction with phosphoserine on interacting protein" evidence="2">
    <location>
        <position position="128"/>
    </location>
</feature>
<gene>
    <name evidence="4" type="ORF">D915_005528</name>
</gene>
<evidence type="ECO:0000256" key="2">
    <source>
        <dbReference type="PIRSR" id="PIRSR000868-1"/>
    </source>
</evidence>
<dbReference type="PRINTS" id="PR00305">
    <property type="entry name" value="1433ZETA"/>
</dbReference>
<reference evidence="4" key="1">
    <citation type="submission" date="2019-03" db="EMBL/GenBank/DDBJ databases">
        <title>Improved annotation for the trematode Fasciola hepatica.</title>
        <authorList>
            <person name="Choi Y.-J."/>
            <person name="Martin J."/>
            <person name="Mitreva M."/>
        </authorList>
    </citation>
    <scope>NUCLEOTIDE SEQUENCE [LARGE SCALE GENOMIC DNA]</scope>
</reference>
<evidence type="ECO:0000256" key="1">
    <source>
        <dbReference type="ARBA" id="ARBA00006141"/>
    </source>
</evidence>
<organism evidence="4 5">
    <name type="scientific">Fasciola hepatica</name>
    <name type="common">Liver fluke</name>
    <dbReference type="NCBI Taxonomy" id="6192"/>
    <lineage>
        <taxon>Eukaryota</taxon>
        <taxon>Metazoa</taxon>
        <taxon>Spiralia</taxon>
        <taxon>Lophotrochozoa</taxon>
        <taxon>Platyhelminthes</taxon>
        <taxon>Trematoda</taxon>
        <taxon>Digenea</taxon>
        <taxon>Plagiorchiida</taxon>
        <taxon>Echinostomata</taxon>
        <taxon>Echinostomatoidea</taxon>
        <taxon>Fasciolidae</taxon>
        <taxon>Fasciola</taxon>
    </lineage>
</organism>
<comment type="similarity">
    <text evidence="1">Belongs to the 14-3-3 family.</text>
</comment>
<dbReference type="SMART" id="SM00101">
    <property type="entry name" value="14_3_3"/>
    <property type="match status" value="1"/>
</dbReference>
<name>A0A4E0RYB3_FASHE</name>
<dbReference type="PANTHER" id="PTHR18860">
    <property type="entry name" value="14-3-3 PROTEIN"/>
    <property type="match status" value="1"/>
</dbReference>
<dbReference type="Pfam" id="PF00244">
    <property type="entry name" value="14-3-3"/>
    <property type="match status" value="1"/>
</dbReference>
<evidence type="ECO:0000313" key="4">
    <source>
        <dbReference type="EMBL" id="THD23702.1"/>
    </source>
</evidence>
<dbReference type="Proteomes" id="UP000230066">
    <property type="component" value="Unassembled WGS sequence"/>
</dbReference>
<comment type="caution">
    <text evidence="4">The sequence shown here is derived from an EMBL/GenBank/DDBJ whole genome shotgun (WGS) entry which is preliminary data.</text>
</comment>
<evidence type="ECO:0000259" key="3">
    <source>
        <dbReference type="SMART" id="SM00101"/>
    </source>
</evidence>
<sequence>MHRKALLRKVKLAEKTKRYEDMIHYLRELKLLDTDYRQEEQNLSAVAYKSLIDPLRSSLKVIQKELSKAEEENSPFLEYDELFASQVKTELQCLIQQAIDELNKNINTWDSDVEADVLCFKLKADYYRYLAELHEGNEKEYLAEYSLIAYKQAQSLAFSSLPPNNSVRLAVALNYATFHYTITKKLDLACQIAQKAYRDAASETEDIHEEQKTDSNLLLQMLKNNAATWTKELQRNPPTQ</sequence>
<dbReference type="InterPro" id="IPR023410">
    <property type="entry name" value="14-3-3_domain"/>
</dbReference>
<dbReference type="EMBL" id="JXXN02001993">
    <property type="protein sequence ID" value="THD23702.1"/>
    <property type="molecule type" value="Genomic_DNA"/>
</dbReference>
<accession>A0A4E0RYB3</accession>
<dbReference type="InterPro" id="IPR000308">
    <property type="entry name" value="14-3-3"/>
</dbReference>
<dbReference type="PIRSF" id="PIRSF000868">
    <property type="entry name" value="14-3-3"/>
    <property type="match status" value="1"/>
</dbReference>
<dbReference type="SUPFAM" id="SSF48445">
    <property type="entry name" value="14-3-3 protein"/>
    <property type="match status" value="1"/>
</dbReference>